<keyword evidence="3" id="KW-0863">Zinc-finger</keyword>
<dbReference type="Gene3D" id="1.20.140.100">
    <property type="entry name" value="Dynein heavy chain, N-terminal domain 2"/>
    <property type="match status" value="1"/>
</dbReference>
<feature type="region of interest" description="Disordered" evidence="5">
    <location>
        <begin position="324"/>
        <end position="348"/>
    </location>
</feature>
<evidence type="ECO:0000313" key="8">
    <source>
        <dbReference type="Proteomes" id="UP000324632"/>
    </source>
</evidence>
<dbReference type="GO" id="GO:0005634">
    <property type="term" value="C:nucleus"/>
    <property type="evidence" value="ECO:0007669"/>
    <property type="project" value="UniProtKB-SubCell"/>
</dbReference>
<dbReference type="InterPro" id="IPR013602">
    <property type="entry name" value="Dynein_heavy_linker"/>
</dbReference>
<feature type="domain" description="C3H1-type" evidence="6">
    <location>
        <begin position="171"/>
        <end position="198"/>
    </location>
</feature>
<dbReference type="PANTHER" id="PTHR46297">
    <property type="entry name" value="ZINC FINGER CCCH-TYPE WITH G PATCH DOMAIN-CONTAINING PROTEIN"/>
    <property type="match status" value="1"/>
</dbReference>
<name>A0A5A9NFK3_9TELE</name>
<dbReference type="InterPro" id="IPR000571">
    <property type="entry name" value="Znf_CCCH"/>
</dbReference>
<comment type="caution">
    <text evidence="7">The sequence shown here is derived from an EMBL/GenBank/DDBJ whole genome shotgun (WGS) entry which is preliminary data.</text>
</comment>
<dbReference type="PROSITE" id="PS50103">
    <property type="entry name" value="ZF_C3H1"/>
    <property type="match status" value="1"/>
</dbReference>
<dbReference type="Gene3D" id="2.30.30.140">
    <property type="match status" value="1"/>
</dbReference>
<dbReference type="Pfam" id="PF08393">
    <property type="entry name" value="DHC_N2"/>
    <property type="match status" value="1"/>
</dbReference>
<proteinExistence type="predicted"/>
<dbReference type="GO" id="GO:0001227">
    <property type="term" value="F:DNA-binding transcription repressor activity, RNA polymerase II-specific"/>
    <property type="evidence" value="ECO:0007669"/>
    <property type="project" value="TreeGrafter"/>
</dbReference>
<keyword evidence="3" id="KW-0479">Metal-binding</keyword>
<feature type="compositionally biased region" description="Polar residues" evidence="5">
    <location>
        <begin position="364"/>
        <end position="375"/>
    </location>
</feature>
<dbReference type="EMBL" id="SOYY01000019">
    <property type="protein sequence ID" value="KAA0707856.1"/>
    <property type="molecule type" value="Genomic_DNA"/>
</dbReference>
<keyword evidence="3" id="KW-0862">Zinc</keyword>
<feature type="region of interest" description="Disordered" evidence="5">
    <location>
        <begin position="264"/>
        <end position="287"/>
    </location>
</feature>
<evidence type="ECO:0000256" key="1">
    <source>
        <dbReference type="ARBA" id="ARBA00004123"/>
    </source>
</evidence>
<evidence type="ECO:0000256" key="4">
    <source>
        <dbReference type="SAM" id="Coils"/>
    </source>
</evidence>
<dbReference type="GO" id="GO:0000978">
    <property type="term" value="F:RNA polymerase II cis-regulatory region sequence-specific DNA binding"/>
    <property type="evidence" value="ECO:0007669"/>
    <property type="project" value="TreeGrafter"/>
</dbReference>
<feature type="zinc finger region" description="C3H1-type" evidence="3">
    <location>
        <begin position="171"/>
        <end position="198"/>
    </location>
</feature>
<protein>
    <submittedName>
        <fullName evidence="7">Zinc finger CCCH-type with G patch domain-containing protein</fullName>
    </submittedName>
</protein>
<dbReference type="Gene3D" id="2.30.30.1190">
    <property type="match status" value="1"/>
</dbReference>
<evidence type="ECO:0000256" key="2">
    <source>
        <dbReference type="ARBA" id="ARBA00023242"/>
    </source>
</evidence>
<evidence type="ECO:0000313" key="7">
    <source>
        <dbReference type="EMBL" id="KAA0707856.1"/>
    </source>
</evidence>
<keyword evidence="2" id="KW-0539">Nucleus</keyword>
<accession>A0A5A9NFK3</accession>
<dbReference type="CDD" id="cd20384">
    <property type="entry name" value="Tudor_ZGPAT"/>
    <property type="match status" value="1"/>
</dbReference>
<comment type="subcellular location">
    <subcellularLocation>
        <location evidence="1">Nucleus</location>
    </subcellularLocation>
</comment>
<evidence type="ECO:0000256" key="3">
    <source>
        <dbReference type="PROSITE-ProRule" id="PRU00723"/>
    </source>
</evidence>
<dbReference type="SUPFAM" id="SSF63748">
    <property type="entry name" value="Tudor/PWWP/MBT"/>
    <property type="match status" value="1"/>
</dbReference>
<dbReference type="PANTHER" id="PTHR46297:SF1">
    <property type="entry name" value="ZINC FINGER CCCH-TYPE WITH G PATCH DOMAIN-CONTAINING PROTEIN"/>
    <property type="match status" value="1"/>
</dbReference>
<dbReference type="Proteomes" id="UP000324632">
    <property type="component" value="Chromosome 19"/>
</dbReference>
<sequence length="1062" mass="119886">MDESSLEEAIKTYCAQLQQVEVALSSGLGSAEQADLQKLKEDLQQLIELTESSLVSVKKSLLLASLEDHFTNQSVSSVTHETFKENTLGDEFAAFYSELTENPAEVRQNVEPDDEQEENGVEQEDLSGTKVQAPYRTSWGTLEYHNAMVVCPEEPEGDEARVRVFYLHPTNKSMKACGFYLEDKCRFLDNCRYSHGDVVCVSELRDFLEADISNMESGSACLAKHEDGIWYPARISEIEGGFYTVKFNSLLLKEAVLEADGVIPPLRQDDSSSSDSEDDSDQWNGGYAKGLGKTLSGRVEPVQAVVLPKGNSLDQCAELTQRKKAAAIAKDSPASRKPKTKTKKASVSTRRNVFDFLNSKLSNEAQPVPHSSRSSVAGAEAYRGGKSTKRSLNVRLFQATEKVAQVEKEIQRLTESLRRRNGRDATVVSRIEEKLAASRNLLEQLKAQERVDDEKPVAKQDKTKTRRKCKPKPLTGAEVVDILTKKKHLGEHEFYSLKASDDCPYRPYDLHVVPHSAGGRDYYNFSPTTVIHVQDGCSIELWTLAGWYQESLLWEAVRQIPFFRDFLLRKTFKRNLQKELSQAEQALQRLGNLSALADCMIVQNLVTISKQEVNSFLNNVLKRDQEQQGALFHTEIVFGADGQLTVFPPLHSFQEVLLEALVSVPNSVLQVFDSCSLSLDFEVRLPSGSMFISDTQYLTAGSTIDTIDKDVQKLLCEDLQSRSENLISELTEAVEVMKSEPNTFDSFTAFSKVVKHSVNMSDDLKKRLEDLLSLQETVQRNYTHMAPDGGFLMKQNTLQILQGFSKLLPVLSKLTSLMLNQKHWRNISKGIGLLYDPRKLTLGELMSKELQENQNRINKIYMEAKAEADMEQAFKTLQRHWKGAVFRHYRFIIVVPQQQSPQEGDAKEKNTSHSSVTCLSAPKHHIKDGETFTILDKLLDIFERFQHKWVFLSKTFIETSAITEQYELQEKFHPVDKMFRDIIRMTVKDPHIFSFLQLKFSTEANHGFQGQSLYTVLINGLTTMEEISSQLLFVIESARMSHGGGGGFVVYYDPEVVPLPKC</sequence>
<evidence type="ECO:0000256" key="5">
    <source>
        <dbReference type="SAM" id="MobiDB-lite"/>
    </source>
</evidence>
<reference evidence="7 8" key="1">
    <citation type="journal article" date="2019" name="Mol. Ecol. Resour.">
        <title>Chromosome-level genome assembly of Triplophysa tibetana, a fish adapted to the harsh high-altitude environment of the Tibetan Plateau.</title>
        <authorList>
            <person name="Yang X."/>
            <person name="Liu H."/>
            <person name="Ma Z."/>
            <person name="Zou Y."/>
            <person name="Zou M."/>
            <person name="Mao Y."/>
            <person name="Li X."/>
            <person name="Wang H."/>
            <person name="Chen T."/>
            <person name="Wang W."/>
            <person name="Yang R."/>
        </authorList>
    </citation>
    <scope>NUCLEOTIDE SEQUENCE [LARGE SCALE GENOMIC DNA]</scope>
    <source>
        <strain evidence="7">TTIB1903HZAU</strain>
        <tissue evidence="7">Muscle</tissue>
    </source>
</reference>
<organism evidence="7 8">
    <name type="scientific">Triplophysa tibetana</name>
    <dbReference type="NCBI Taxonomy" id="1572043"/>
    <lineage>
        <taxon>Eukaryota</taxon>
        <taxon>Metazoa</taxon>
        <taxon>Chordata</taxon>
        <taxon>Craniata</taxon>
        <taxon>Vertebrata</taxon>
        <taxon>Euteleostomi</taxon>
        <taxon>Actinopterygii</taxon>
        <taxon>Neopterygii</taxon>
        <taxon>Teleostei</taxon>
        <taxon>Ostariophysi</taxon>
        <taxon>Cypriniformes</taxon>
        <taxon>Nemacheilidae</taxon>
        <taxon>Triplophysa</taxon>
    </lineage>
</organism>
<dbReference type="GO" id="GO:0008270">
    <property type="term" value="F:zinc ion binding"/>
    <property type="evidence" value="ECO:0007669"/>
    <property type="project" value="UniProtKB-KW"/>
</dbReference>
<dbReference type="AlphaFoldDB" id="A0A5A9NFK3"/>
<keyword evidence="8" id="KW-1185">Reference proteome</keyword>
<dbReference type="InterPro" id="IPR042222">
    <property type="entry name" value="Dynein_2_N"/>
</dbReference>
<gene>
    <name evidence="7" type="ORF">E1301_Tti009666</name>
</gene>
<evidence type="ECO:0000259" key="6">
    <source>
        <dbReference type="PROSITE" id="PS50103"/>
    </source>
</evidence>
<feature type="region of interest" description="Disordered" evidence="5">
    <location>
        <begin position="364"/>
        <end position="385"/>
    </location>
</feature>
<keyword evidence="4" id="KW-0175">Coiled coil</keyword>
<feature type="coiled-coil region" evidence="4">
    <location>
        <begin position="389"/>
        <end position="448"/>
    </location>
</feature>
<dbReference type="Gene3D" id="1.10.287.2620">
    <property type="match status" value="1"/>
</dbReference>